<dbReference type="PANTHER" id="PTHR34059">
    <property type="entry name" value="EXPRESSED PROTEIN"/>
    <property type="match status" value="1"/>
</dbReference>
<dbReference type="Proteomes" id="UP001202328">
    <property type="component" value="Unassembled WGS sequence"/>
</dbReference>
<gene>
    <name evidence="2" type="ORF">MKW98_016640</name>
</gene>
<dbReference type="PANTHER" id="PTHR34059:SF1">
    <property type="entry name" value="EXPRESSED PROTEIN"/>
    <property type="match status" value="1"/>
</dbReference>
<comment type="caution">
    <text evidence="2">The sequence shown here is derived from an EMBL/GenBank/DDBJ whole genome shotgun (WGS) entry which is preliminary data.</text>
</comment>
<protein>
    <submittedName>
        <fullName evidence="2">Uncharacterized protein</fullName>
    </submittedName>
</protein>
<accession>A0AAD4STD1</accession>
<evidence type="ECO:0000256" key="1">
    <source>
        <dbReference type="SAM" id="MobiDB-lite"/>
    </source>
</evidence>
<evidence type="ECO:0000313" key="3">
    <source>
        <dbReference type="Proteomes" id="UP001202328"/>
    </source>
</evidence>
<sequence length="55" mass="6322">MNNNSVSETSPPNPNEVDKKADEFIAKFREQIRLQRIDSIKRTSGKKSVMKNSTR</sequence>
<dbReference type="InterPro" id="IPR008480">
    <property type="entry name" value="DUF761_pln"/>
</dbReference>
<dbReference type="EMBL" id="JAJJMB010008936">
    <property type="protein sequence ID" value="KAI3919087.1"/>
    <property type="molecule type" value="Genomic_DNA"/>
</dbReference>
<proteinExistence type="predicted"/>
<feature type="region of interest" description="Disordered" evidence="1">
    <location>
        <begin position="1"/>
        <end position="21"/>
    </location>
</feature>
<dbReference type="Pfam" id="PF05553">
    <property type="entry name" value="DUF761"/>
    <property type="match status" value="1"/>
</dbReference>
<name>A0AAD4STD1_9MAGN</name>
<dbReference type="AlphaFoldDB" id="A0AAD4STD1"/>
<organism evidence="2 3">
    <name type="scientific">Papaver atlanticum</name>
    <dbReference type="NCBI Taxonomy" id="357466"/>
    <lineage>
        <taxon>Eukaryota</taxon>
        <taxon>Viridiplantae</taxon>
        <taxon>Streptophyta</taxon>
        <taxon>Embryophyta</taxon>
        <taxon>Tracheophyta</taxon>
        <taxon>Spermatophyta</taxon>
        <taxon>Magnoliopsida</taxon>
        <taxon>Ranunculales</taxon>
        <taxon>Papaveraceae</taxon>
        <taxon>Papaveroideae</taxon>
        <taxon>Papaver</taxon>
    </lineage>
</organism>
<reference evidence="2" key="1">
    <citation type="submission" date="2022-04" db="EMBL/GenBank/DDBJ databases">
        <title>A functionally conserved STORR gene fusion in Papaver species that diverged 16.8 million years ago.</title>
        <authorList>
            <person name="Catania T."/>
        </authorList>
    </citation>
    <scope>NUCLEOTIDE SEQUENCE</scope>
    <source>
        <strain evidence="2">S-188037</strain>
    </source>
</reference>
<evidence type="ECO:0000313" key="2">
    <source>
        <dbReference type="EMBL" id="KAI3919087.1"/>
    </source>
</evidence>
<feature type="compositionally biased region" description="Polar residues" evidence="1">
    <location>
        <begin position="1"/>
        <end position="10"/>
    </location>
</feature>
<keyword evidence="3" id="KW-1185">Reference proteome</keyword>